<keyword evidence="4" id="KW-1185">Reference proteome</keyword>
<keyword evidence="1" id="KW-0862">Zinc</keyword>
<dbReference type="GO" id="GO:0008270">
    <property type="term" value="F:zinc ion binding"/>
    <property type="evidence" value="ECO:0007669"/>
    <property type="project" value="UniProtKB-KW"/>
</dbReference>
<dbReference type="Gene3D" id="3.30.160.60">
    <property type="entry name" value="Classic Zinc Finger"/>
    <property type="match status" value="1"/>
</dbReference>
<dbReference type="Proteomes" id="UP001153636">
    <property type="component" value="Chromosome 21"/>
</dbReference>
<dbReference type="PROSITE" id="PS00028">
    <property type="entry name" value="ZINC_FINGER_C2H2_1"/>
    <property type="match status" value="1"/>
</dbReference>
<evidence type="ECO:0000313" key="3">
    <source>
        <dbReference type="EMBL" id="CAH1107368.1"/>
    </source>
</evidence>
<dbReference type="PROSITE" id="PS50157">
    <property type="entry name" value="ZINC_FINGER_C2H2_2"/>
    <property type="match status" value="1"/>
</dbReference>
<name>A0A9P0CWA0_9CUCU</name>
<evidence type="ECO:0000313" key="4">
    <source>
        <dbReference type="Proteomes" id="UP001153636"/>
    </source>
</evidence>
<evidence type="ECO:0000259" key="2">
    <source>
        <dbReference type="PROSITE" id="PS50157"/>
    </source>
</evidence>
<evidence type="ECO:0000256" key="1">
    <source>
        <dbReference type="PROSITE-ProRule" id="PRU00042"/>
    </source>
</evidence>
<keyword evidence="1" id="KW-0863">Zinc-finger</keyword>
<protein>
    <recommendedName>
        <fullName evidence="2">C2H2-type domain-containing protein</fullName>
    </recommendedName>
</protein>
<feature type="domain" description="C2H2-type" evidence="2">
    <location>
        <begin position="89"/>
        <end position="117"/>
    </location>
</feature>
<dbReference type="AlphaFoldDB" id="A0A9P0CWA0"/>
<dbReference type="InterPro" id="IPR013087">
    <property type="entry name" value="Znf_C2H2_type"/>
</dbReference>
<reference evidence="3" key="1">
    <citation type="submission" date="2022-01" db="EMBL/GenBank/DDBJ databases">
        <authorList>
            <person name="King R."/>
        </authorList>
    </citation>
    <scope>NUCLEOTIDE SEQUENCE</scope>
</reference>
<dbReference type="EMBL" id="OV651833">
    <property type="protein sequence ID" value="CAH1107368.1"/>
    <property type="molecule type" value="Genomic_DNA"/>
</dbReference>
<sequence>MANEQGHAQIELSFPFEDRACLLCLQAGRNIFLLSFTEEKKHYSSLHKNSLITYKCNSCRKIYQKIHAAVTHTPKYPGPTQPEDPVGAVICQYCNRSFMNRRAYTAHERQAHPVARNEARTAGADIEAVTPRPAVRRRGGLFSDEEITRMIDTECLHWGDPYMAVRLKALACPAKTLKQIREKGGVTCTNNASSMQRETQES</sequence>
<proteinExistence type="predicted"/>
<gene>
    <name evidence="3" type="ORF">PSYICH_LOCUS8032</name>
</gene>
<keyword evidence="1" id="KW-0479">Metal-binding</keyword>
<organism evidence="3 4">
    <name type="scientific">Psylliodes chrysocephalus</name>
    <dbReference type="NCBI Taxonomy" id="3402493"/>
    <lineage>
        <taxon>Eukaryota</taxon>
        <taxon>Metazoa</taxon>
        <taxon>Ecdysozoa</taxon>
        <taxon>Arthropoda</taxon>
        <taxon>Hexapoda</taxon>
        <taxon>Insecta</taxon>
        <taxon>Pterygota</taxon>
        <taxon>Neoptera</taxon>
        <taxon>Endopterygota</taxon>
        <taxon>Coleoptera</taxon>
        <taxon>Polyphaga</taxon>
        <taxon>Cucujiformia</taxon>
        <taxon>Chrysomeloidea</taxon>
        <taxon>Chrysomelidae</taxon>
        <taxon>Galerucinae</taxon>
        <taxon>Alticini</taxon>
        <taxon>Psylliodes</taxon>
    </lineage>
</organism>
<accession>A0A9P0CWA0</accession>